<feature type="binding site" evidence="1">
    <location>
        <position position="57"/>
    </location>
    <ligand>
        <name>substrate</name>
    </ligand>
</feature>
<dbReference type="InterPro" id="IPR050112">
    <property type="entry name" value="Urease_alpha_subunit"/>
</dbReference>
<gene>
    <name evidence="3" type="ORF">CKAN_01682900</name>
</gene>
<keyword evidence="4" id="KW-1185">Reference proteome</keyword>
<evidence type="ECO:0000259" key="2">
    <source>
        <dbReference type="PROSITE" id="PS51368"/>
    </source>
</evidence>
<dbReference type="GO" id="GO:0009039">
    <property type="term" value="F:urease activity"/>
    <property type="evidence" value="ECO:0007669"/>
    <property type="project" value="InterPro"/>
</dbReference>
<protein>
    <submittedName>
        <fullName evidence="3">Urease isoform X1</fullName>
    </submittedName>
</protein>
<dbReference type="PROSITE" id="PS51368">
    <property type="entry name" value="UREASE_3"/>
    <property type="match status" value="1"/>
</dbReference>
<dbReference type="OrthoDB" id="1713424at2759"/>
<dbReference type="PANTHER" id="PTHR43440:SF1">
    <property type="entry name" value="UREASE"/>
    <property type="match status" value="1"/>
</dbReference>
<evidence type="ECO:0000256" key="1">
    <source>
        <dbReference type="PROSITE-ProRule" id="PRU00700"/>
    </source>
</evidence>
<dbReference type="STRING" id="337451.A0A443PAR4"/>
<dbReference type="GO" id="GO:0016151">
    <property type="term" value="F:nickel cation binding"/>
    <property type="evidence" value="ECO:0007669"/>
    <property type="project" value="InterPro"/>
</dbReference>
<dbReference type="SUPFAM" id="SSF51556">
    <property type="entry name" value="Metallo-dependent hydrolases"/>
    <property type="match status" value="1"/>
</dbReference>
<proteinExistence type="predicted"/>
<dbReference type="PANTHER" id="PTHR43440">
    <property type="entry name" value="UREASE"/>
    <property type="match status" value="1"/>
</dbReference>
<sequence>MEHVQLLAPPAPLQMRLMLQATDDLPLNIGFTGKGNSAKQDGLPEIIKAGAMGLKLHEDWGSTPAAIDNCLTVAEQYDIPVNIHTDTLNESGCVEHTIAAFKQRTIHTYHR</sequence>
<dbReference type="InterPro" id="IPR006680">
    <property type="entry name" value="Amidohydro-rel"/>
</dbReference>
<accession>A0A443PAR4</accession>
<feature type="domain" description="Urease" evidence="2">
    <location>
        <begin position="10"/>
        <end position="111"/>
    </location>
</feature>
<dbReference type="AlphaFoldDB" id="A0A443PAR4"/>
<dbReference type="InterPro" id="IPR032466">
    <property type="entry name" value="Metal_Hydrolase"/>
</dbReference>
<dbReference type="Gene3D" id="3.20.20.140">
    <property type="entry name" value="Metal-dependent hydrolases"/>
    <property type="match status" value="1"/>
</dbReference>
<organism evidence="3 4">
    <name type="scientific">Cinnamomum micranthum f. kanehirae</name>
    <dbReference type="NCBI Taxonomy" id="337451"/>
    <lineage>
        <taxon>Eukaryota</taxon>
        <taxon>Viridiplantae</taxon>
        <taxon>Streptophyta</taxon>
        <taxon>Embryophyta</taxon>
        <taxon>Tracheophyta</taxon>
        <taxon>Spermatophyta</taxon>
        <taxon>Magnoliopsida</taxon>
        <taxon>Magnoliidae</taxon>
        <taxon>Laurales</taxon>
        <taxon>Lauraceae</taxon>
        <taxon>Cinnamomum</taxon>
    </lineage>
</organism>
<name>A0A443PAR4_9MAGN</name>
<reference evidence="3 4" key="1">
    <citation type="journal article" date="2019" name="Nat. Plants">
        <title>Stout camphor tree genome fills gaps in understanding of flowering plant genome evolution.</title>
        <authorList>
            <person name="Chaw S.M."/>
            <person name="Liu Y.C."/>
            <person name="Wu Y.W."/>
            <person name="Wang H.Y."/>
            <person name="Lin C.I."/>
            <person name="Wu C.S."/>
            <person name="Ke H.M."/>
            <person name="Chang L.Y."/>
            <person name="Hsu C.Y."/>
            <person name="Yang H.T."/>
            <person name="Sudianto E."/>
            <person name="Hsu M.H."/>
            <person name="Wu K.P."/>
            <person name="Wang L.N."/>
            <person name="Leebens-Mack J.H."/>
            <person name="Tsai I.J."/>
        </authorList>
    </citation>
    <scope>NUCLEOTIDE SEQUENCE [LARGE SCALE GENOMIC DNA]</scope>
    <source>
        <strain evidence="4">cv. Chaw 1501</strain>
        <tissue evidence="3">Young leaves</tissue>
    </source>
</reference>
<dbReference type="EMBL" id="QPKB01000006">
    <property type="protein sequence ID" value="RWR87868.1"/>
    <property type="molecule type" value="Genomic_DNA"/>
</dbReference>
<evidence type="ECO:0000313" key="4">
    <source>
        <dbReference type="Proteomes" id="UP000283530"/>
    </source>
</evidence>
<dbReference type="InterPro" id="IPR017951">
    <property type="entry name" value="Urease_asu_c"/>
</dbReference>
<dbReference type="Pfam" id="PF01979">
    <property type="entry name" value="Amidohydro_1"/>
    <property type="match status" value="1"/>
</dbReference>
<comment type="caution">
    <text evidence="1">Lacks conserved residue(s) required for the propagation of feature annotation.</text>
</comment>
<dbReference type="Proteomes" id="UP000283530">
    <property type="component" value="Unassembled WGS sequence"/>
</dbReference>
<comment type="caution">
    <text evidence="3">The sequence shown here is derived from an EMBL/GenBank/DDBJ whole genome shotgun (WGS) entry which is preliminary data.</text>
</comment>
<evidence type="ECO:0000313" key="3">
    <source>
        <dbReference type="EMBL" id="RWR87868.1"/>
    </source>
</evidence>